<dbReference type="Gene3D" id="1.10.275.10">
    <property type="entry name" value="Fumarase/aspartase (N-terminal domain)"/>
    <property type="match status" value="1"/>
</dbReference>
<reference evidence="2 5" key="1">
    <citation type="journal article" date="2015" name="Genome Announc.">
        <title>Complete Genome Sequence of the Nitrogen-Fixing and Solvent-Producing Clostridium pasteurianum DSM 525.</title>
        <authorList>
            <person name="Poehlein A."/>
            <person name="Grosse-Honebrink A."/>
            <person name="Zhang Y."/>
            <person name="Minton N.P."/>
            <person name="Daniel R."/>
        </authorList>
    </citation>
    <scope>NUCLEOTIDE SEQUENCE [LARGE SCALE GENOMIC DNA]</scope>
    <source>
        <strain evidence="2">DSM 525</strain>
        <strain evidence="5">DSM 525 / ATCC 6013</strain>
    </source>
</reference>
<dbReference type="InterPro" id="IPR051546">
    <property type="entry name" value="Aspartate_Ammonia-Lyase"/>
</dbReference>
<dbReference type="SUPFAM" id="SSF48557">
    <property type="entry name" value="L-aspartase-like"/>
    <property type="match status" value="1"/>
</dbReference>
<organism evidence="2 5">
    <name type="scientific">Clostridium pasteurianum DSM 525 = ATCC 6013</name>
    <dbReference type="NCBI Taxonomy" id="1262449"/>
    <lineage>
        <taxon>Bacteria</taxon>
        <taxon>Bacillati</taxon>
        <taxon>Bacillota</taxon>
        <taxon>Clostridia</taxon>
        <taxon>Eubacteriales</taxon>
        <taxon>Clostridiaceae</taxon>
        <taxon>Clostridium</taxon>
    </lineage>
</organism>
<dbReference type="Proteomes" id="UP000030905">
    <property type="component" value="Chromosome"/>
</dbReference>
<evidence type="ECO:0000313" key="3">
    <source>
        <dbReference type="EMBL" id="KRU13957.1"/>
    </source>
</evidence>
<dbReference type="GO" id="GO:0005829">
    <property type="term" value="C:cytosol"/>
    <property type="evidence" value="ECO:0007669"/>
    <property type="project" value="TreeGrafter"/>
</dbReference>
<dbReference type="Proteomes" id="UP000028042">
    <property type="component" value="Unassembled WGS sequence"/>
</dbReference>
<name>A0A0H3JBN3_CLOPA</name>
<dbReference type="KEGG" id="cpat:CLPA_c40000"/>
<gene>
    <name evidence="2" type="ORF">CLPA_c40000</name>
    <name evidence="3" type="ORF">CP6013_03213</name>
</gene>
<dbReference type="PATRIC" id="fig|1262449.7.peg.4029"/>
<keyword evidence="5" id="KW-1185">Reference proteome</keyword>
<evidence type="ECO:0000313" key="2">
    <source>
        <dbReference type="EMBL" id="AJA54018.1"/>
    </source>
</evidence>
<dbReference type="EMBL" id="CP009268">
    <property type="protein sequence ID" value="AJA54018.1"/>
    <property type="molecule type" value="Genomic_DNA"/>
</dbReference>
<dbReference type="GO" id="GO:0006531">
    <property type="term" value="P:aspartate metabolic process"/>
    <property type="evidence" value="ECO:0007669"/>
    <property type="project" value="TreeGrafter"/>
</dbReference>
<proteinExistence type="predicted"/>
<dbReference type="PANTHER" id="PTHR42696:SF2">
    <property type="entry name" value="ASPARTATE AMMONIA-LYASE"/>
    <property type="match status" value="1"/>
</dbReference>
<protein>
    <submittedName>
        <fullName evidence="2 3">Lyase</fullName>
    </submittedName>
</protein>
<sequence length="77" mass="8575">MKTRLESHSIGTMKVPANAYYGIQTLRAKENFPITNKTLHSELIISLAEIKKSAAITNRDINNLPYKISNAIIDACD</sequence>
<evidence type="ECO:0000313" key="4">
    <source>
        <dbReference type="Proteomes" id="UP000028042"/>
    </source>
</evidence>
<dbReference type="eggNOG" id="COG1027">
    <property type="taxonomic scope" value="Bacteria"/>
</dbReference>
<evidence type="ECO:0000313" key="5">
    <source>
        <dbReference type="Proteomes" id="UP000030905"/>
    </source>
</evidence>
<dbReference type="KEGG" id="cpae:CPAST_c40000"/>
<dbReference type="InterPro" id="IPR024083">
    <property type="entry name" value="Fumarase/histidase_N"/>
</dbReference>
<dbReference type="EMBL" id="JPGY02000001">
    <property type="protein sequence ID" value="KRU13957.1"/>
    <property type="molecule type" value="Genomic_DNA"/>
</dbReference>
<reference evidence="3" key="2">
    <citation type="submission" date="2015-10" db="EMBL/GenBank/DDBJ databases">
        <title>Improved Draft Genome Sequence of Clostridium pasteurianum Strain ATCC 6013 (DSM 525) Using a Hybrid Next-Generation Sequencing Approach.</title>
        <authorList>
            <person name="Pyne M.E."/>
            <person name="Utturkar S.M."/>
            <person name="Brown S.D."/>
            <person name="Moo-Young M."/>
            <person name="Chung D.A."/>
            <person name="Chou P.C."/>
        </authorList>
    </citation>
    <scope>NUCLEOTIDE SEQUENCE</scope>
    <source>
        <strain evidence="3">ATCC 6013</strain>
    </source>
</reference>
<dbReference type="InterPro" id="IPR008948">
    <property type="entry name" value="L-Aspartase-like"/>
</dbReference>
<dbReference type="GO" id="GO:0008797">
    <property type="term" value="F:aspartate ammonia-lyase activity"/>
    <property type="evidence" value="ECO:0007669"/>
    <property type="project" value="TreeGrafter"/>
</dbReference>
<evidence type="ECO:0000256" key="1">
    <source>
        <dbReference type="ARBA" id="ARBA00023239"/>
    </source>
</evidence>
<dbReference type="PANTHER" id="PTHR42696">
    <property type="entry name" value="ASPARTATE AMMONIA-LYASE"/>
    <property type="match status" value="1"/>
</dbReference>
<dbReference type="AlphaFoldDB" id="A0A0H3JBN3"/>
<reference evidence="3 4" key="3">
    <citation type="journal article" name="Genome Announc.">
        <title>Improved Draft Genome Sequence of Clostridium pasteurianum Strain ATCC 6013 (DSM 525) Using a Hybrid Next-Generation Sequencing Approach.</title>
        <authorList>
            <person name="Pyne M.E."/>
            <person name="Utturkar S."/>
            <person name="Brown S.D."/>
            <person name="Moo-Young M."/>
            <person name="Chung D.A."/>
            <person name="Chou C.P."/>
        </authorList>
    </citation>
    <scope>NUCLEOTIDE SEQUENCE [LARGE SCALE GENOMIC DNA]</scope>
    <source>
        <strain evidence="3 4">ATCC 6013</strain>
    </source>
</reference>
<accession>A0A0H3JBN3</accession>
<keyword evidence="1 2" id="KW-0456">Lyase</keyword>